<dbReference type="InterPro" id="IPR016177">
    <property type="entry name" value="DNA-bd_dom_sf"/>
</dbReference>
<comment type="similarity">
    <text evidence="6">Belongs to the AP2/ERF transcription factor family. AP2 subfamily.</text>
</comment>
<keyword evidence="2" id="KW-0805">Transcription regulation</keyword>
<feature type="compositionally biased region" description="Basic and acidic residues" evidence="7">
    <location>
        <begin position="14"/>
        <end position="25"/>
    </location>
</feature>
<dbReference type="SMART" id="SM00380">
    <property type="entry name" value="AP2"/>
    <property type="match status" value="1"/>
</dbReference>
<keyword evidence="4" id="KW-0804">Transcription</keyword>
<evidence type="ECO:0000313" key="10">
    <source>
        <dbReference type="Proteomes" id="UP000287651"/>
    </source>
</evidence>
<dbReference type="GO" id="GO:0003677">
    <property type="term" value="F:DNA binding"/>
    <property type="evidence" value="ECO:0007669"/>
    <property type="project" value="UniProtKB-KW"/>
</dbReference>
<evidence type="ECO:0000256" key="2">
    <source>
        <dbReference type="ARBA" id="ARBA00023015"/>
    </source>
</evidence>
<comment type="subcellular location">
    <subcellularLocation>
        <location evidence="1">Nucleus</location>
    </subcellularLocation>
</comment>
<evidence type="ECO:0000256" key="6">
    <source>
        <dbReference type="ARBA" id="ARBA00037973"/>
    </source>
</evidence>
<keyword evidence="5" id="KW-0539">Nucleus</keyword>
<sequence length="162" mass="18464">MEFGILMSSASAEGKNDVDEGIEVDRNDGVRVPGLITRQLFPPEPVVMNGLRPSAEASFSPSSSSPQRKDLSFYQEADVPTKVTVLHQQQQVKRSRRGPRSRSSQYRGVTFYRRTGRWESHIWAYDRAAIKFRGVEADINFNLSDYQEDLEQVKRNALEEIV</sequence>
<gene>
    <name evidence="9" type="ORF">B296_00011776</name>
</gene>
<name>A0A426ZDR1_ENSVE</name>
<dbReference type="Proteomes" id="UP000287651">
    <property type="component" value="Unassembled WGS sequence"/>
</dbReference>
<dbReference type="PANTHER" id="PTHR32467:SF118">
    <property type="entry name" value="ETHYLENE-RESPONSIVE TRANSCRIPTION FACTOR RAP2-7"/>
    <property type="match status" value="1"/>
</dbReference>
<feature type="compositionally biased region" description="Low complexity" evidence="7">
    <location>
        <begin position="53"/>
        <end position="66"/>
    </location>
</feature>
<feature type="domain" description="AP2/ERF" evidence="8">
    <location>
        <begin position="105"/>
        <end position="148"/>
    </location>
</feature>
<dbReference type="PANTHER" id="PTHR32467">
    <property type="entry name" value="AP2-LIKE ETHYLENE-RESPONSIVE TRANSCRIPTION FACTOR"/>
    <property type="match status" value="1"/>
</dbReference>
<dbReference type="AlphaFoldDB" id="A0A426ZDR1"/>
<dbReference type="InterPro" id="IPR001471">
    <property type="entry name" value="AP2/ERF_dom"/>
</dbReference>
<proteinExistence type="inferred from homology"/>
<dbReference type="EMBL" id="AMZH03007117">
    <property type="protein sequence ID" value="RRT62114.1"/>
    <property type="molecule type" value="Genomic_DNA"/>
</dbReference>
<evidence type="ECO:0000256" key="4">
    <source>
        <dbReference type="ARBA" id="ARBA00023163"/>
    </source>
</evidence>
<evidence type="ECO:0000256" key="3">
    <source>
        <dbReference type="ARBA" id="ARBA00023125"/>
    </source>
</evidence>
<feature type="region of interest" description="Disordered" evidence="7">
    <location>
        <begin position="52"/>
        <end position="72"/>
    </location>
</feature>
<organism evidence="9 10">
    <name type="scientific">Ensete ventricosum</name>
    <name type="common">Abyssinian banana</name>
    <name type="synonym">Musa ensete</name>
    <dbReference type="NCBI Taxonomy" id="4639"/>
    <lineage>
        <taxon>Eukaryota</taxon>
        <taxon>Viridiplantae</taxon>
        <taxon>Streptophyta</taxon>
        <taxon>Embryophyta</taxon>
        <taxon>Tracheophyta</taxon>
        <taxon>Spermatophyta</taxon>
        <taxon>Magnoliopsida</taxon>
        <taxon>Liliopsida</taxon>
        <taxon>Zingiberales</taxon>
        <taxon>Musaceae</taxon>
        <taxon>Ensete</taxon>
    </lineage>
</organism>
<dbReference type="SUPFAM" id="SSF54171">
    <property type="entry name" value="DNA-binding domain"/>
    <property type="match status" value="1"/>
</dbReference>
<dbReference type="GO" id="GO:0003700">
    <property type="term" value="F:DNA-binding transcription factor activity"/>
    <property type="evidence" value="ECO:0007669"/>
    <property type="project" value="InterPro"/>
</dbReference>
<protein>
    <recommendedName>
        <fullName evidence="8">AP2/ERF domain-containing protein</fullName>
    </recommendedName>
</protein>
<evidence type="ECO:0000256" key="7">
    <source>
        <dbReference type="SAM" id="MobiDB-lite"/>
    </source>
</evidence>
<evidence type="ECO:0000256" key="1">
    <source>
        <dbReference type="ARBA" id="ARBA00004123"/>
    </source>
</evidence>
<keyword evidence="3" id="KW-0238">DNA-binding</keyword>
<dbReference type="GO" id="GO:0005634">
    <property type="term" value="C:nucleus"/>
    <property type="evidence" value="ECO:0007669"/>
    <property type="project" value="UniProtKB-SubCell"/>
</dbReference>
<reference evidence="9 10" key="1">
    <citation type="journal article" date="2014" name="Agronomy (Basel)">
        <title>A Draft Genome Sequence for Ensete ventricosum, the Drought-Tolerant Tree Against Hunger.</title>
        <authorList>
            <person name="Harrison J."/>
            <person name="Moore K.A."/>
            <person name="Paszkiewicz K."/>
            <person name="Jones T."/>
            <person name="Grant M."/>
            <person name="Ambacheew D."/>
            <person name="Muzemil S."/>
            <person name="Studholme D.J."/>
        </authorList>
    </citation>
    <scope>NUCLEOTIDE SEQUENCE [LARGE SCALE GENOMIC DNA]</scope>
</reference>
<evidence type="ECO:0000313" key="9">
    <source>
        <dbReference type="EMBL" id="RRT62114.1"/>
    </source>
</evidence>
<evidence type="ECO:0000259" key="8">
    <source>
        <dbReference type="SMART" id="SM00380"/>
    </source>
</evidence>
<evidence type="ECO:0000256" key="5">
    <source>
        <dbReference type="ARBA" id="ARBA00023242"/>
    </source>
</evidence>
<comment type="caution">
    <text evidence="9">The sequence shown here is derived from an EMBL/GenBank/DDBJ whole genome shotgun (WGS) entry which is preliminary data.</text>
</comment>
<feature type="region of interest" description="Disordered" evidence="7">
    <location>
        <begin position="84"/>
        <end position="105"/>
    </location>
</feature>
<feature type="region of interest" description="Disordered" evidence="7">
    <location>
        <begin position="1"/>
        <end position="25"/>
    </location>
</feature>
<accession>A0A426ZDR1</accession>